<evidence type="ECO:0000313" key="2">
    <source>
        <dbReference type="Proteomes" id="UP000494365"/>
    </source>
</evidence>
<dbReference type="AlphaFoldDB" id="A0A6S7BW87"/>
<reference evidence="1 2" key="1">
    <citation type="submission" date="2020-04" db="EMBL/GenBank/DDBJ databases">
        <authorList>
            <person name="De Canck E."/>
        </authorList>
    </citation>
    <scope>NUCLEOTIDE SEQUENCE [LARGE SCALE GENOMIC DNA]</scope>
    <source>
        <strain evidence="1 2">LMG 28614</strain>
    </source>
</reference>
<organism evidence="1 2">
    <name type="scientific">Paraburkholderia ultramafica</name>
    <dbReference type="NCBI Taxonomy" id="1544867"/>
    <lineage>
        <taxon>Bacteria</taxon>
        <taxon>Pseudomonadati</taxon>
        <taxon>Pseudomonadota</taxon>
        <taxon>Betaproteobacteria</taxon>
        <taxon>Burkholderiales</taxon>
        <taxon>Burkholderiaceae</taxon>
        <taxon>Paraburkholderia</taxon>
    </lineage>
</organism>
<dbReference type="EMBL" id="CADIKK010000041">
    <property type="protein sequence ID" value="CAB3805431.1"/>
    <property type="molecule type" value="Genomic_DNA"/>
</dbReference>
<protein>
    <submittedName>
        <fullName evidence="1">Uncharacterized protein</fullName>
    </submittedName>
</protein>
<evidence type="ECO:0000313" key="1">
    <source>
        <dbReference type="EMBL" id="CAB3805431.1"/>
    </source>
</evidence>
<name>A0A6S7BW87_9BURK</name>
<keyword evidence="2" id="KW-1185">Reference proteome</keyword>
<dbReference type="Proteomes" id="UP000494365">
    <property type="component" value="Unassembled WGS sequence"/>
</dbReference>
<accession>A0A6S7BW87</accession>
<proteinExistence type="predicted"/>
<gene>
    <name evidence="1" type="ORF">LMG28614_06206</name>
</gene>
<sequence>MTSQDSASAHSIDHPNLCVEHVTLAAYFMDRLIFSPWPNLWHRLRMRAWPSELDRRSAYLLKTGAILGVQPQHADDAGHPEGNR</sequence>